<evidence type="ECO:0000313" key="1">
    <source>
        <dbReference type="EMBL" id="MBX59879.1"/>
    </source>
</evidence>
<sequence>MDGLLALVSVSTSAGTKNTGKCPYIHVSIFVLDYNYSIFLIKIIIQFSA</sequence>
<reference evidence="1" key="1">
    <citation type="submission" date="2018-02" db="EMBL/GenBank/DDBJ databases">
        <title>Rhizophora mucronata_Transcriptome.</title>
        <authorList>
            <person name="Meera S.P."/>
            <person name="Sreeshan A."/>
            <person name="Augustine A."/>
        </authorList>
    </citation>
    <scope>NUCLEOTIDE SEQUENCE</scope>
    <source>
        <tissue evidence="1">Leaf</tissue>
    </source>
</reference>
<proteinExistence type="predicted"/>
<organism evidence="1">
    <name type="scientific">Rhizophora mucronata</name>
    <name type="common">Asiatic mangrove</name>
    <dbReference type="NCBI Taxonomy" id="61149"/>
    <lineage>
        <taxon>Eukaryota</taxon>
        <taxon>Viridiplantae</taxon>
        <taxon>Streptophyta</taxon>
        <taxon>Embryophyta</taxon>
        <taxon>Tracheophyta</taxon>
        <taxon>Spermatophyta</taxon>
        <taxon>Magnoliopsida</taxon>
        <taxon>eudicotyledons</taxon>
        <taxon>Gunneridae</taxon>
        <taxon>Pentapetalae</taxon>
        <taxon>rosids</taxon>
        <taxon>fabids</taxon>
        <taxon>Malpighiales</taxon>
        <taxon>Rhizophoraceae</taxon>
        <taxon>Rhizophora</taxon>
    </lineage>
</organism>
<dbReference type="AlphaFoldDB" id="A0A2P2PYZ0"/>
<dbReference type="EMBL" id="GGEC01079395">
    <property type="protein sequence ID" value="MBX59879.1"/>
    <property type="molecule type" value="Transcribed_RNA"/>
</dbReference>
<name>A0A2P2PYZ0_RHIMU</name>
<protein>
    <submittedName>
        <fullName evidence="1">Uncharacterized protein</fullName>
    </submittedName>
</protein>
<accession>A0A2P2PYZ0</accession>